<evidence type="ECO:0000313" key="10">
    <source>
        <dbReference type="Proteomes" id="UP001249851"/>
    </source>
</evidence>
<dbReference type="CDD" id="cd01647">
    <property type="entry name" value="RT_LTR"/>
    <property type="match status" value="1"/>
</dbReference>
<feature type="domain" description="CCHC-type" evidence="6">
    <location>
        <begin position="228"/>
        <end position="242"/>
    </location>
</feature>
<dbReference type="InterPro" id="IPR043128">
    <property type="entry name" value="Rev_trsase/Diguanyl_cyclase"/>
</dbReference>
<dbReference type="InterPro" id="IPR041577">
    <property type="entry name" value="RT_RNaseH_2"/>
</dbReference>
<dbReference type="Gene3D" id="3.30.70.270">
    <property type="match status" value="1"/>
</dbReference>
<keyword evidence="4" id="KW-0238">DNA-binding</keyword>
<dbReference type="GO" id="GO:0006508">
    <property type="term" value="P:proteolysis"/>
    <property type="evidence" value="ECO:0007669"/>
    <property type="project" value="UniProtKB-KW"/>
</dbReference>
<evidence type="ECO:0000256" key="4">
    <source>
        <dbReference type="ARBA" id="ARBA00023125"/>
    </source>
</evidence>
<dbReference type="PROSITE" id="PS50158">
    <property type="entry name" value="ZF_CCHC"/>
    <property type="match status" value="1"/>
</dbReference>
<reference evidence="9" key="2">
    <citation type="journal article" date="2023" name="Science">
        <title>Genomic signatures of disease resistance in endangered staghorn corals.</title>
        <authorList>
            <person name="Vollmer S.V."/>
            <person name="Selwyn J.D."/>
            <person name="Despard B.A."/>
            <person name="Roesel C.L."/>
        </authorList>
    </citation>
    <scope>NUCLEOTIDE SEQUENCE</scope>
    <source>
        <strain evidence="9">K2</strain>
    </source>
</reference>
<dbReference type="GO" id="GO:0004190">
    <property type="term" value="F:aspartic-type endopeptidase activity"/>
    <property type="evidence" value="ECO:0007669"/>
    <property type="project" value="UniProtKB-KW"/>
</dbReference>
<keyword evidence="5" id="KW-0479">Metal-binding</keyword>
<feature type="domain" description="Reverse transcriptase" evidence="8">
    <location>
        <begin position="466"/>
        <end position="644"/>
    </location>
</feature>
<evidence type="ECO:0000259" key="8">
    <source>
        <dbReference type="PROSITE" id="PS50878"/>
    </source>
</evidence>
<protein>
    <recommendedName>
        <fullName evidence="11">Reverse transcriptase</fullName>
    </recommendedName>
</protein>
<dbReference type="PROSITE" id="PS50878">
    <property type="entry name" value="RT_POL"/>
    <property type="match status" value="1"/>
</dbReference>
<keyword evidence="10" id="KW-1185">Reference proteome</keyword>
<sequence length="914" mass="102497">MVWTLAHNINTLSYFKAFDPREVPQEQSNLATYGNRDVKSLVEHFSNNNLIEEEETSIIAQWPAMGTRLERQRAISPNDPDGRSYEELVEILNSHLHPKPLVIAERFNFHDRFRNDSEPVADFAAQLKKLSAHCEFGTFLDEALRDRFVCGLQKESIQRKLLGEKTLDFAKALQIAQSMEMEERKSSELKDLGSSGMLKTEEVHQLGAKARKPKKFSKEKGEKSKGACYRCGNTEHNSSECKYKKYRCDACGKVGHLKMVCRSKESKDAKYIETASNCDDLHDSLGFFTIREQNAQAATVTMTVEGKQLVLEVDTGASVTVIPNKMFKEKLGYLKLRPASTSLKTYTGTELPLCGETEVHVEYQGQSAKLPLIVAEVDGKPAILGRNWLNVFKLNWKELFNVSSPDFVSELSARYKGVFGPGLGKIKKFEARLCVHAEATPKFHKSRPVPYSLRPAVEAELDRLEKEEVVTKVSHSAWAAPVVVVPKADGGIRLCGDFKVTVNQVLDVDKYPLPNPQDLLSALAGGKRFTKLDLKHAYQQLPLSEESKQFLTINTSKGLYQYQRLPFGVGSAPAIFQSTMDTILKGRDGVVCYIDDILITGRNDQEHRSRLEAVLSRLERYGVQLKWSKCSFLQKKVQFLGHVIDAEGVRPSPEKVQAIVEAPSPSKPECQEAFESAKELLQSAKVLAHYDVNLPIKLACDASSYGIGAVLSHVMPGGEERLVAFASRTLSTSEKNYAQLEKEALSIIYGVKKFHQYLFGRKFTLETDHKPLLTILGPKSAVPTLAAARLQRWALILASYHYEVVFRRTSEHSNADGLSRLPAEKAGTPEESDIFHFTHVNDLPVTARDIAAATKKDPVLSKVLQLVKCGWPQQVQEEALDPYFKRRFELSVDQDCVLWGLRVVIPRALQDRIL</sequence>
<dbReference type="AlphaFoldDB" id="A0AAD9Q044"/>
<dbReference type="GO" id="GO:0008270">
    <property type="term" value="F:zinc ion binding"/>
    <property type="evidence" value="ECO:0007669"/>
    <property type="project" value="UniProtKB-KW"/>
</dbReference>
<keyword evidence="5" id="KW-0863">Zinc-finger</keyword>
<keyword evidence="1" id="KW-0645">Protease</keyword>
<dbReference type="InterPro" id="IPR050951">
    <property type="entry name" value="Retrovirus_Pol_polyprotein"/>
</dbReference>
<evidence type="ECO:0000259" key="6">
    <source>
        <dbReference type="PROSITE" id="PS50158"/>
    </source>
</evidence>
<dbReference type="InterPro" id="IPR000477">
    <property type="entry name" value="RT_dom"/>
</dbReference>
<dbReference type="Gene3D" id="3.10.20.370">
    <property type="match status" value="1"/>
</dbReference>
<comment type="caution">
    <text evidence="9">The sequence shown here is derived from an EMBL/GenBank/DDBJ whole genome shotgun (WGS) entry which is preliminary data.</text>
</comment>
<dbReference type="Gene3D" id="4.10.60.10">
    <property type="entry name" value="Zinc finger, CCHC-type"/>
    <property type="match status" value="1"/>
</dbReference>
<reference evidence="9" key="1">
    <citation type="journal article" date="2023" name="G3 (Bethesda)">
        <title>Whole genome assembly and annotation of the endangered Caribbean coral Acropora cervicornis.</title>
        <authorList>
            <person name="Selwyn J.D."/>
            <person name="Vollmer S.V."/>
        </authorList>
    </citation>
    <scope>NUCLEOTIDE SEQUENCE</scope>
    <source>
        <strain evidence="9">K2</strain>
    </source>
</reference>
<evidence type="ECO:0000256" key="3">
    <source>
        <dbReference type="ARBA" id="ARBA00022801"/>
    </source>
</evidence>
<evidence type="ECO:0000256" key="2">
    <source>
        <dbReference type="ARBA" id="ARBA00022750"/>
    </source>
</evidence>
<evidence type="ECO:0008006" key="11">
    <source>
        <dbReference type="Google" id="ProtNLM"/>
    </source>
</evidence>
<dbReference type="Gene3D" id="2.40.70.10">
    <property type="entry name" value="Acid Proteases"/>
    <property type="match status" value="1"/>
</dbReference>
<keyword evidence="3" id="KW-0378">Hydrolase</keyword>
<dbReference type="SMART" id="SM00343">
    <property type="entry name" value="ZnF_C2HC"/>
    <property type="match status" value="2"/>
</dbReference>
<dbReference type="InterPro" id="IPR043502">
    <property type="entry name" value="DNA/RNA_pol_sf"/>
</dbReference>
<proteinExistence type="predicted"/>
<dbReference type="GO" id="GO:0003677">
    <property type="term" value="F:DNA binding"/>
    <property type="evidence" value="ECO:0007669"/>
    <property type="project" value="UniProtKB-KW"/>
</dbReference>
<name>A0AAD9Q044_ACRCE</name>
<feature type="domain" description="Peptidase A2" evidence="7">
    <location>
        <begin position="309"/>
        <end position="388"/>
    </location>
</feature>
<dbReference type="Proteomes" id="UP001249851">
    <property type="component" value="Unassembled WGS sequence"/>
</dbReference>
<dbReference type="SUPFAM" id="SSF56672">
    <property type="entry name" value="DNA/RNA polymerases"/>
    <property type="match status" value="1"/>
</dbReference>
<dbReference type="InterPro" id="IPR036875">
    <property type="entry name" value="Znf_CCHC_sf"/>
</dbReference>
<dbReference type="EMBL" id="JARQWQ010000089">
    <property type="protein sequence ID" value="KAK2552254.1"/>
    <property type="molecule type" value="Genomic_DNA"/>
</dbReference>
<dbReference type="PANTHER" id="PTHR37984:SF10">
    <property type="entry name" value="RIBONUCLEASE H"/>
    <property type="match status" value="1"/>
</dbReference>
<accession>A0AAD9Q044</accession>
<dbReference type="Pfam" id="PF00078">
    <property type="entry name" value="RVT_1"/>
    <property type="match status" value="1"/>
</dbReference>
<evidence type="ECO:0000313" key="9">
    <source>
        <dbReference type="EMBL" id="KAK2552254.1"/>
    </source>
</evidence>
<gene>
    <name evidence="9" type="ORF">P5673_026782</name>
</gene>
<evidence type="ECO:0000259" key="7">
    <source>
        <dbReference type="PROSITE" id="PS50175"/>
    </source>
</evidence>
<dbReference type="SUPFAM" id="SSF57756">
    <property type="entry name" value="Retrovirus zinc finger-like domains"/>
    <property type="match status" value="1"/>
</dbReference>
<dbReference type="PROSITE" id="PS50175">
    <property type="entry name" value="ASP_PROT_RETROV"/>
    <property type="match status" value="1"/>
</dbReference>
<dbReference type="Gene3D" id="3.10.10.10">
    <property type="entry name" value="HIV Type 1 Reverse Transcriptase, subunit A, domain 1"/>
    <property type="match status" value="1"/>
</dbReference>
<dbReference type="PANTHER" id="PTHR37984">
    <property type="entry name" value="PROTEIN CBG26694"/>
    <property type="match status" value="1"/>
</dbReference>
<evidence type="ECO:0000256" key="1">
    <source>
        <dbReference type="ARBA" id="ARBA00022670"/>
    </source>
</evidence>
<dbReference type="Pfam" id="PF17919">
    <property type="entry name" value="RT_RNaseH_2"/>
    <property type="match status" value="1"/>
</dbReference>
<dbReference type="FunFam" id="3.10.20.370:FF:000001">
    <property type="entry name" value="Retrovirus-related Pol polyprotein from transposon 17.6-like protein"/>
    <property type="match status" value="1"/>
</dbReference>
<keyword evidence="5" id="KW-0862">Zinc</keyword>
<organism evidence="9 10">
    <name type="scientific">Acropora cervicornis</name>
    <name type="common">Staghorn coral</name>
    <dbReference type="NCBI Taxonomy" id="6130"/>
    <lineage>
        <taxon>Eukaryota</taxon>
        <taxon>Metazoa</taxon>
        <taxon>Cnidaria</taxon>
        <taxon>Anthozoa</taxon>
        <taxon>Hexacorallia</taxon>
        <taxon>Scleractinia</taxon>
        <taxon>Astrocoeniina</taxon>
        <taxon>Acroporidae</taxon>
        <taxon>Acropora</taxon>
    </lineage>
</organism>
<evidence type="ECO:0000256" key="5">
    <source>
        <dbReference type="PROSITE-ProRule" id="PRU00047"/>
    </source>
</evidence>
<dbReference type="SUPFAM" id="SSF50630">
    <property type="entry name" value="Acid proteases"/>
    <property type="match status" value="1"/>
</dbReference>
<dbReference type="InterPro" id="IPR021109">
    <property type="entry name" value="Peptidase_aspartic_dom_sf"/>
</dbReference>
<keyword evidence="2" id="KW-0064">Aspartyl protease</keyword>
<dbReference type="InterPro" id="IPR001878">
    <property type="entry name" value="Znf_CCHC"/>
</dbReference>
<dbReference type="CDD" id="cd09274">
    <property type="entry name" value="RNase_HI_RT_Ty3"/>
    <property type="match status" value="1"/>
</dbReference>
<dbReference type="InterPro" id="IPR001995">
    <property type="entry name" value="Peptidase_A2_cat"/>
</dbReference>